<reference evidence="3" key="1">
    <citation type="submission" date="2025-08" db="UniProtKB">
        <authorList>
            <consortium name="Ensembl"/>
        </authorList>
    </citation>
    <scope>IDENTIFICATION</scope>
</reference>
<dbReference type="Ensembl" id="ENSJHYT00000014679.1">
    <property type="protein sequence ID" value="ENSJHYP00000012136.1"/>
    <property type="gene ID" value="ENSJHYG00000009468.1"/>
</dbReference>
<evidence type="ECO:0000256" key="1">
    <source>
        <dbReference type="SAM" id="MobiDB-lite"/>
    </source>
</evidence>
<dbReference type="Pfam" id="PF25131">
    <property type="entry name" value="bL9m_N"/>
    <property type="match status" value="1"/>
</dbReference>
<feature type="compositionally biased region" description="Low complexity" evidence="1">
    <location>
        <begin position="26"/>
        <end position="35"/>
    </location>
</feature>
<evidence type="ECO:0000313" key="4">
    <source>
        <dbReference type="Proteomes" id="UP000694408"/>
    </source>
</evidence>
<sequence>MGPPGAPRAPGPLPLPAITARPRLPVLPAVPGAPAHTKDEAAPGLGSAPGTGRGGAGAALPGGRRSRRSRCVPAVSRASVVVERVWPVPLARAGAAPRLHPRRHRVYRVLRDGKHQPRGDMELLLTRAVQGELSWNLSSGSRYTCWNPAGEGDTNPGLGRGVALGLVPIIVTSRDTCWNPAGEGGHKSLG</sequence>
<evidence type="ECO:0000313" key="3">
    <source>
        <dbReference type="Ensembl" id="ENSJHYP00000012136.1"/>
    </source>
</evidence>
<feature type="region of interest" description="Disordered" evidence="1">
    <location>
        <begin position="26"/>
        <end position="70"/>
    </location>
</feature>
<accession>A0A8C5J4U6</accession>
<reference evidence="3" key="2">
    <citation type="submission" date="2025-09" db="UniProtKB">
        <authorList>
            <consortium name="Ensembl"/>
        </authorList>
    </citation>
    <scope>IDENTIFICATION</scope>
</reference>
<feature type="compositionally biased region" description="Gly residues" evidence="1">
    <location>
        <begin position="47"/>
        <end position="57"/>
    </location>
</feature>
<dbReference type="AlphaFoldDB" id="A0A8C5J4U6"/>
<organism evidence="3 4">
    <name type="scientific">Junco hyemalis</name>
    <name type="common">Dark-eyed junco</name>
    <dbReference type="NCBI Taxonomy" id="40217"/>
    <lineage>
        <taxon>Eukaryota</taxon>
        <taxon>Metazoa</taxon>
        <taxon>Chordata</taxon>
        <taxon>Craniata</taxon>
        <taxon>Vertebrata</taxon>
        <taxon>Euteleostomi</taxon>
        <taxon>Archelosauria</taxon>
        <taxon>Archosauria</taxon>
        <taxon>Dinosauria</taxon>
        <taxon>Saurischia</taxon>
        <taxon>Theropoda</taxon>
        <taxon>Coelurosauria</taxon>
        <taxon>Aves</taxon>
        <taxon>Neognathae</taxon>
        <taxon>Neoaves</taxon>
        <taxon>Telluraves</taxon>
        <taxon>Australaves</taxon>
        <taxon>Passeriformes</taxon>
        <taxon>Passerellidae</taxon>
        <taxon>Junco</taxon>
    </lineage>
</organism>
<name>A0A8C5J4U6_JUNHY</name>
<dbReference type="InterPro" id="IPR056864">
    <property type="entry name" value="MRP-L9_N"/>
</dbReference>
<proteinExistence type="predicted"/>
<keyword evidence="4" id="KW-1185">Reference proteome</keyword>
<feature type="domain" description="Large ribosomal subunit protein bL9m N-terminal" evidence="2">
    <location>
        <begin position="80"/>
        <end position="112"/>
    </location>
</feature>
<evidence type="ECO:0000259" key="2">
    <source>
        <dbReference type="Pfam" id="PF25131"/>
    </source>
</evidence>
<dbReference type="Proteomes" id="UP000694408">
    <property type="component" value="Unplaced"/>
</dbReference>
<protein>
    <recommendedName>
        <fullName evidence="2">Large ribosomal subunit protein bL9m N-terminal domain-containing protein</fullName>
    </recommendedName>
</protein>